<dbReference type="RefSeq" id="WP_146897655.1">
    <property type="nucleotide sequence ID" value="NZ_BJYS01000014.1"/>
</dbReference>
<keyword evidence="5" id="KW-0067">ATP-binding</keyword>
<name>A0A512AXE3_9BACT</name>
<dbReference type="AlphaFoldDB" id="A0A512AXE3"/>
<dbReference type="SUPFAM" id="SSF142764">
    <property type="entry name" value="YgbK-like"/>
    <property type="match status" value="1"/>
</dbReference>
<sequence length="386" mass="42023">MIAVVADDLTGAAELGGIGLRYNLKVEICTQVNAQTKADLLIISTDSRSKNKEAAEKVTEKVFRELLLLKPELIYKKMDSVLRGHVLPEIQAQMRAMNFQRALLVPANPALGRTITNGIYYLHGVPIQETSFSQDPEFPLTSSRVVNILQSGDEVVQVQSYNQPLPEARILVGEVSSADDLKGWAQSLDTETALAGASGFFTALLESKGYLATETTVSSTLNPGKPALFVCGSTFAKSRALVKAVHVSGGPISYLPPELLLEPNISEAQVKLWADEIVFLIQTNNQAILAIDPDSTVNISVNAVTLRDIMAQAIQKVFKQIGLTELYLEGGSTAAAIFERLGFNQFYPQQELAPGVIRMQVAGLPNLHLTLKPGSYDWPPTVWNFN</sequence>
<accession>A0A512AXE3</accession>
<keyword evidence="2" id="KW-0808">Transferase</keyword>
<dbReference type="GO" id="GO:0005524">
    <property type="term" value="F:ATP binding"/>
    <property type="evidence" value="ECO:0007669"/>
    <property type="project" value="UniProtKB-KW"/>
</dbReference>
<evidence type="ECO:0000313" key="10">
    <source>
        <dbReference type="Proteomes" id="UP000321532"/>
    </source>
</evidence>
<evidence type="ECO:0000313" key="9">
    <source>
        <dbReference type="EMBL" id="GEO04389.1"/>
    </source>
</evidence>
<organism evidence="9 10">
    <name type="scientific">Adhaeribacter aerolatus</name>
    <dbReference type="NCBI Taxonomy" id="670289"/>
    <lineage>
        <taxon>Bacteria</taxon>
        <taxon>Pseudomonadati</taxon>
        <taxon>Bacteroidota</taxon>
        <taxon>Cytophagia</taxon>
        <taxon>Cytophagales</taxon>
        <taxon>Hymenobacteraceae</taxon>
        <taxon>Adhaeribacter</taxon>
    </lineage>
</organism>
<dbReference type="InterPro" id="IPR031475">
    <property type="entry name" value="NBD_C"/>
</dbReference>
<keyword evidence="6" id="KW-0119">Carbohydrate metabolism</keyword>
<keyword evidence="10" id="KW-1185">Reference proteome</keyword>
<feature type="domain" description="Four-carbon acid sugar kinase nucleotide binding" evidence="8">
    <location>
        <begin position="228"/>
        <end position="375"/>
    </location>
</feature>
<dbReference type="Proteomes" id="UP000321532">
    <property type="component" value="Unassembled WGS sequence"/>
</dbReference>
<dbReference type="InterPro" id="IPR037051">
    <property type="entry name" value="4-carb_acid_sugar_kinase_N_sf"/>
</dbReference>
<evidence type="ECO:0000256" key="5">
    <source>
        <dbReference type="ARBA" id="ARBA00022840"/>
    </source>
</evidence>
<feature type="domain" description="Four-carbon acid sugar kinase N-terminal" evidence="7">
    <location>
        <begin position="2"/>
        <end position="157"/>
    </location>
</feature>
<evidence type="ECO:0000256" key="2">
    <source>
        <dbReference type="ARBA" id="ARBA00022679"/>
    </source>
</evidence>
<evidence type="ECO:0000259" key="8">
    <source>
        <dbReference type="Pfam" id="PF17042"/>
    </source>
</evidence>
<keyword evidence="3" id="KW-0547">Nucleotide-binding</keyword>
<dbReference type="EMBL" id="BJYS01000014">
    <property type="protein sequence ID" value="GEO04389.1"/>
    <property type="molecule type" value="Genomic_DNA"/>
</dbReference>
<dbReference type="Gene3D" id="3.40.980.20">
    <property type="entry name" value="Four-carbon acid sugar kinase, nucleotide binding domain"/>
    <property type="match status" value="1"/>
</dbReference>
<dbReference type="Pfam" id="PF17042">
    <property type="entry name" value="NBD_C"/>
    <property type="match status" value="1"/>
</dbReference>
<comment type="similarity">
    <text evidence="1">Belongs to the four-carbon acid sugar kinase family.</text>
</comment>
<dbReference type="InterPro" id="IPR010737">
    <property type="entry name" value="4-carb_acid_sugar_kinase_N"/>
</dbReference>
<protein>
    <submittedName>
        <fullName evidence="9">Membrane protein</fullName>
    </submittedName>
</protein>
<keyword evidence="4" id="KW-0418">Kinase</keyword>
<evidence type="ECO:0000256" key="4">
    <source>
        <dbReference type="ARBA" id="ARBA00022777"/>
    </source>
</evidence>
<dbReference type="GO" id="GO:0016301">
    <property type="term" value="F:kinase activity"/>
    <property type="evidence" value="ECO:0007669"/>
    <property type="project" value="UniProtKB-KW"/>
</dbReference>
<reference evidence="9 10" key="1">
    <citation type="submission" date="2019-07" db="EMBL/GenBank/DDBJ databases">
        <title>Whole genome shotgun sequence of Adhaeribacter aerolatus NBRC 106133.</title>
        <authorList>
            <person name="Hosoyama A."/>
            <person name="Uohara A."/>
            <person name="Ohji S."/>
            <person name="Ichikawa N."/>
        </authorList>
    </citation>
    <scope>NUCLEOTIDE SEQUENCE [LARGE SCALE GENOMIC DNA]</scope>
    <source>
        <strain evidence="9 10">NBRC 106133</strain>
    </source>
</reference>
<dbReference type="InterPro" id="IPR042213">
    <property type="entry name" value="NBD_C_sf"/>
</dbReference>
<dbReference type="Gene3D" id="3.40.50.10840">
    <property type="entry name" value="Putative sugar-binding, N-terminal domain"/>
    <property type="match status" value="1"/>
</dbReference>
<proteinExistence type="inferred from homology"/>
<gene>
    <name evidence="9" type="ORF">AAE02nite_20530</name>
</gene>
<evidence type="ECO:0000259" key="7">
    <source>
        <dbReference type="Pfam" id="PF07005"/>
    </source>
</evidence>
<evidence type="ECO:0000256" key="3">
    <source>
        <dbReference type="ARBA" id="ARBA00022741"/>
    </source>
</evidence>
<evidence type="ECO:0000256" key="1">
    <source>
        <dbReference type="ARBA" id="ARBA00005715"/>
    </source>
</evidence>
<evidence type="ECO:0000256" key="6">
    <source>
        <dbReference type="ARBA" id="ARBA00023277"/>
    </source>
</evidence>
<comment type="caution">
    <text evidence="9">The sequence shown here is derived from an EMBL/GenBank/DDBJ whole genome shotgun (WGS) entry which is preliminary data.</text>
</comment>
<dbReference type="OrthoDB" id="9778478at2"/>
<dbReference type="Pfam" id="PF07005">
    <property type="entry name" value="SBD_N"/>
    <property type="match status" value="1"/>
</dbReference>